<name>G7UW00_PSEUP</name>
<gene>
    <name evidence="2" type="ordered locus">DSC_15070</name>
</gene>
<dbReference type="Pfam" id="PF20335">
    <property type="entry name" value="DUF6630"/>
    <property type="match status" value="1"/>
</dbReference>
<dbReference type="eggNOG" id="COG3831">
    <property type="taxonomic scope" value="Bacteria"/>
</dbReference>
<dbReference type="AlphaFoldDB" id="G7UW00"/>
<dbReference type="EMBL" id="CP003093">
    <property type="protein sequence ID" value="AER57658.1"/>
    <property type="molecule type" value="Genomic_DNA"/>
</dbReference>
<reference evidence="2 3" key="1">
    <citation type="journal article" date="2012" name="J. Bacteriol.">
        <title>Complete Genome Sequence of the BTEX-Degrading Bacterium Pseudoxanthomonas spadix BD-a59.</title>
        <authorList>
            <person name="Lee S.H."/>
            <person name="Jin H.M."/>
            <person name="Lee H.J."/>
            <person name="Kim J.M."/>
            <person name="Jeon C.O."/>
        </authorList>
    </citation>
    <scope>NUCLEOTIDE SEQUENCE [LARGE SCALE GENOMIC DNA]</scope>
    <source>
        <strain evidence="2 3">BD-a59</strain>
    </source>
</reference>
<sequence length="190" mass="21340">MALVLLRPRVLAMSLPDNTADYEDDFDPFDPEETQAPEVLAWNLLLLINPGDEDSALRQFELLRERLAGGADAPLPWLLRDIVDWTAGFFVAPDDTQGLTEAIDELAARFGLTIDWGGDRDDEGFMDDHDVPSLLSLAHHRLREHGYTLWCWNADSEGYGGWMALRRDDDGMRALAQVLQFELRPASEAG</sequence>
<protein>
    <recommendedName>
        <fullName evidence="1">DUF6630 domain-containing protein</fullName>
    </recommendedName>
</protein>
<proteinExistence type="predicted"/>
<dbReference type="InterPro" id="IPR046582">
    <property type="entry name" value="DUF6630"/>
</dbReference>
<organism evidence="2 3">
    <name type="scientific">Pseudoxanthomonas spadix (strain BD-a59)</name>
    <dbReference type="NCBI Taxonomy" id="1045855"/>
    <lineage>
        <taxon>Bacteria</taxon>
        <taxon>Pseudomonadati</taxon>
        <taxon>Pseudomonadota</taxon>
        <taxon>Gammaproteobacteria</taxon>
        <taxon>Lysobacterales</taxon>
        <taxon>Lysobacteraceae</taxon>
        <taxon>Pseudoxanthomonas</taxon>
    </lineage>
</organism>
<evidence type="ECO:0000313" key="2">
    <source>
        <dbReference type="EMBL" id="AER57658.1"/>
    </source>
</evidence>
<dbReference type="Proteomes" id="UP000005870">
    <property type="component" value="Chromosome"/>
</dbReference>
<evidence type="ECO:0000259" key="1">
    <source>
        <dbReference type="Pfam" id="PF20335"/>
    </source>
</evidence>
<dbReference type="HOGENOM" id="CLU_1467657_0_0_6"/>
<accession>G7UW00</accession>
<evidence type="ECO:0000313" key="3">
    <source>
        <dbReference type="Proteomes" id="UP000005870"/>
    </source>
</evidence>
<dbReference type="KEGG" id="psd:DSC_15070"/>
<feature type="domain" description="DUF6630" evidence="1">
    <location>
        <begin position="41"/>
        <end position="185"/>
    </location>
</feature>
<keyword evidence="3" id="KW-1185">Reference proteome</keyword>